<keyword evidence="1" id="KW-0732">Signal</keyword>
<dbReference type="KEGG" id="ole:K0B96_14360"/>
<reference evidence="2" key="1">
    <citation type="submission" date="2021-08" db="EMBL/GenBank/DDBJ databases">
        <title>Genome of a novel bacterium of the phylum Verrucomicrobia, Oleiharenicola sp. KSB-15.</title>
        <authorList>
            <person name="Chung J.-H."/>
            <person name="Ahn J.-H."/>
            <person name="Yoon Y."/>
            <person name="Kim D.-Y."/>
            <person name="An S.-H."/>
            <person name="Park I."/>
            <person name="Yeon J."/>
        </authorList>
    </citation>
    <scope>NUCLEOTIDE SEQUENCE</scope>
    <source>
        <strain evidence="2">KSB-15</strain>
    </source>
</reference>
<feature type="signal peptide" evidence="1">
    <location>
        <begin position="1"/>
        <end position="25"/>
    </location>
</feature>
<organism evidence="2 3">
    <name type="scientific">Horticoccus luteus</name>
    <dbReference type="NCBI Taxonomy" id="2862869"/>
    <lineage>
        <taxon>Bacteria</taxon>
        <taxon>Pseudomonadati</taxon>
        <taxon>Verrucomicrobiota</taxon>
        <taxon>Opitutia</taxon>
        <taxon>Opitutales</taxon>
        <taxon>Opitutaceae</taxon>
        <taxon>Horticoccus</taxon>
    </lineage>
</organism>
<dbReference type="SUPFAM" id="SSF75005">
    <property type="entry name" value="Arabinanase/levansucrase/invertase"/>
    <property type="match status" value="2"/>
</dbReference>
<dbReference type="AlphaFoldDB" id="A0A8F9TVD3"/>
<dbReference type="PANTHER" id="PTHR35279">
    <property type="match status" value="1"/>
</dbReference>
<dbReference type="InterPro" id="IPR023296">
    <property type="entry name" value="Glyco_hydro_beta-prop_sf"/>
</dbReference>
<evidence type="ECO:0000313" key="3">
    <source>
        <dbReference type="Proteomes" id="UP000825051"/>
    </source>
</evidence>
<proteinExistence type="predicted"/>
<feature type="chain" id="PRO_5034156482" description="Glycosyl hydrolase family 43" evidence="1">
    <location>
        <begin position="26"/>
        <end position="375"/>
    </location>
</feature>
<sequence length="375" mass="42560">MKPSPRWLAFVITFLFFGSLLSAMAASPAAVRVVDRLAYSWQSQQVQEPCILPNPKQPGRLVIFYSGVPATNRAVAFIGKAWAEAADPLHWHLDPSNPVFSPGPAGSWDHGTIRLDCVLYVPEEDAYYIYYSGTSGSIQDHIGLAICPAGKDGYSSIRPENIARFGDVPVLAPRPEKPFLEEMASQSAVWRERDAATHAWRWFMYYSYRGKDGILPGLRLATSKDGKHWTRHFNRDDPRGMGQIFASTPDAYYEWHQISKIGSTYVLCMEVGKNRGQRWRPVFAVSDRPDRGWRQLDLDFALQTSWTGVYRDDAHYHVATPALYEINHDWYLFVQACPRPKSDDYIEGHWDMWGFSCPRAVAIPGHPDQLHLPGQ</sequence>
<dbReference type="EMBL" id="CP080507">
    <property type="protein sequence ID" value="QYM78468.1"/>
    <property type="molecule type" value="Genomic_DNA"/>
</dbReference>
<name>A0A8F9TVD3_9BACT</name>
<dbReference type="Proteomes" id="UP000825051">
    <property type="component" value="Chromosome"/>
</dbReference>
<dbReference type="PANTHER" id="PTHR35279:SF1">
    <property type="entry name" value="ARABINANASE_LEVANSUCRASE_INVERTASE"/>
    <property type="match status" value="1"/>
</dbReference>
<keyword evidence="3" id="KW-1185">Reference proteome</keyword>
<dbReference type="RefSeq" id="WP_220161572.1">
    <property type="nucleotide sequence ID" value="NZ_CP080507.1"/>
</dbReference>
<gene>
    <name evidence="2" type="ORF">K0B96_14360</name>
</gene>
<evidence type="ECO:0000313" key="2">
    <source>
        <dbReference type="EMBL" id="QYM78468.1"/>
    </source>
</evidence>
<evidence type="ECO:0008006" key="4">
    <source>
        <dbReference type="Google" id="ProtNLM"/>
    </source>
</evidence>
<dbReference type="Gene3D" id="2.115.10.20">
    <property type="entry name" value="Glycosyl hydrolase domain, family 43"/>
    <property type="match status" value="2"/>
</dbReference>
<evidence type="ECO:0000256" key="1">
    <source>
        <dbReference type="SAM" id="SignalP"/>
    </source>
</evidence>
<protein>
    <recommendedName>
        <fullName evidence="4">Glycosyl hydrolase family 43</fullName>
    </recommendedName>
</protein>
<accession>A0A8F9TVD3</accession>